<dbReference type="InterPro" id="IPR000618">
    <property type="entry name" value="Insect_cuticle"/>
</dbReference>
<reference evidence="5" key="1">
    <citation type="submission" date="2022-01" db="EMBL/GenBank/DDBJ databases">
        <authorList>
            <person name="King R."/>
        </authorList>
    </citation>
    <scope>NUCLEOTIDE SEQUENCE</scope>
</reference>
<dbReference type="AlphaFoldDB" id="A0A9P0GZ18"/>
<dbReference type="EMBL" id="OV725077">
    <property type="protein sequence ID" value="CAH1391468.1"/>
    <property type="molecule type" value="Genomic_DNA"/>
</dbReference>
<dbReference type="OrthoDB" id="6618885at2759"/>
<dbReference type="GO" id="GO:0008010">
    <property type="term" value="F:structural constituent of chitin-based larval cuticle"/>
    <property type="evidence" value="ECO:0007669"/>
    <property type="project" value="TreeGrafter"/>
</dbReference>
<evidence type="ECO:0000256" key="3">
    <source>
        <dbReference type="SAM" id="MobiDB-lite"/>
    </source>
</evidence>
<dbReference type="PROSITE" id="PS51155">
    <property type="entry name" value="CHIT_BIND_RR_2"/>
    <property type="match status" value="1"/>
</dbReference>
<feature type="signal peptide" evidence="4">
    <location>
        <begin position="1"/>
        <end position="16"/>
    </location>
</feature>
<evidence type="ECO:0000256" key="1">
    <source>
        <dbReference type="ARBA" id="ARBA00022460"/>
    </source>
</evidence>
<evidence type="ECO:0000313" key="5">
    <source>
        <dbReference type="EMBL" id="CAH1391468.1"/>
    </source>
</evidence>
<accession>A0A9P0GZ18</accession>
<gene>
    <name evidence="5" type="ORF">NEZAVI_LOCUS2486</name>
</gene>
<dbReference type="Proteomes" id="UP001152798">
    <property type="component" value="Chromosome 1"/>
</dbReference>
<evidence type="ECO:0000256" key="2">
    <source>
        <dbReference type="PROSITE-ProRule" id="PRU00497"/>
    </source>
</evidence>
<dbReference type="PANTHER" id="PTHR10380">
    <property type="entry name" value="CUTICLE PROTEIN"/>
    <property type="match status" value="1"/>
</dbReference>
<feature type="chain" id="PRO_5040490011" evidence="4">
    <location>
        <begin position="17"/>
        <end position="170"/>
    </location>
</feature>
<protein>
    <submittedName>
        <fullName evidence="5">Uncharacterized protein</fullName>
    </submittedName>
</protein>
<evidence type="ECO:0000313" key="6">
    <source>
        <dbReference type="Proteomes" id="UP001152798"/>
    </source>
</evidence>
<dbReference type="PRINTS" id="PR00947">
    <property type="entry name" value="CUTICLE"/>
</dbReference>
<keyword evidence="4" id="KW-0732">Signal</keyword>
<name>A0A9P0GZ18_NEZVI</name>
<organism evidence="5 6">
    <name type="scientific">Nezara viridula</name>
    <name type="common">Southern green stink bug</name>
    <name type="synonym">Cimex viridulus</name>
    <dbReference type="NCBI Taxonomy" id="85310"/>
    <lineage>
        <taxon>Eukaryota</taxon>
        <taxon>Metazoa</taxon>
        <taxon>Ecdysozoa</taxon>
        <taxon>Arthropoda</taxon>
        <taxon>Hexapoda</taxon>
        <taxon>Insecta</taxon>
        <taxon>Pterygota</taxon>
        <taxon>Neoptera</taxon>
        <taxon>Paraneoptera</taxon>
        <taxon>Hemiptera</taxon>
        <taxon>Heteroptera</taxon>
        <taxon>Panheteroptera</taxon>
        <taxon>Pentatomomorpha</taxon>
        <taxon>Pentatomoidea</taxon>
        <taxon>Pentatomidae</taxon>
        <taxon>Pentatominae</taxon>
        <taxon>Nezara</taxon>
    </lineage>
</organism>
<dbReference type="Pfam" id="PF00379">
    <property type="entry name" value="Chitin_bind_4"/>
    <property type="match status" value="1"/>
</dbReference>
<proteinExistence type="predicted"/>
<feature type="compositionally biased region" description="Basic residues" evidence="3">
    <location>
        <begin position="160"/>
        <end position="170"/>
    </location>
</feature>
<sequence length="170" mass="18501">MKTAIVLLGLVAACLAAEIRRGKQAPEARYYNNQPQFQPAPAPVAEVPRPVAIVRQSADVNFDGTFNYDFEAENGISSYATGSMKPLSPEVSAQTIQGAYAYTAPDGTPISASYYADETGFHIIGDHIPTPHPIPEAIARSLEILPQLPQEQEEVPQQRKSSRPVVKRRA</sequence>
<feature type="region of interest" description="Disordered" evidence="3">
    <location>
        <begin position="148"/>
        <end position="170"/>
    </location>
</feature>
<keyword evidence="1 2" id="KW-0193">Cuticle</keyword>
<dbReference type="GO" id="GO:0062129">
    <property type="term" value="C:chitin-based extracellular matrix"/>
    <property type="evidence" value="ECO:0007669"/>
    <property type="project" value="TreeGrafter"/>
</dbReference>
<dbReference type="PANTHER" id="PTHR10380:SF173">
    <property type="entry name" value="CUTICULAR PROTEIN 47EF, ISOFORM C-RELATED"/>
    <property type="match status" value="1"/>
</dbReference>
<dbReference type="InterPro" id="IPR050468">
    <property type="entry name" value="Cuticle_Struct_Prot"/>
</dbReference>
<keyword evidence="6" id="KW-1185">Reference proteome</keyword>
<evidence type="ECO:0000256" key="4">
    <source>
        <dbReference type="SAM" id="SignalP"/>
    </source>
</evidence>